<dbReference type="PANTHER" id="PTHR34322:SF2">
    <property type="entry name" value="TRANSPOSASE IS200-LIKE DOMAIN-CONTAINING PROTEIN"/>
    <property type="match status" value="1"/>
</dbReference>
<dbReference type="Proteomes" id="UP000290273">
    <property type="component" value="Unassembled WGS sequence"/>
</dbReference>
<proteinExistence type="predicted"/>
<protein>
    <recommendedName>
        <fullName evidence="1">Transposase IS200-like domain-containing protein</fullName>
    </recommendedName>
</protein>
<dbReference type="InterPro" id="IPR036515">
    <property type="entry name" value="Transposase_17_sf"/>
</dbReference>
<dbReference type="InterPro" id="IPR002686">
    <property type="entry name" value="Transposase_17"/>
</dbReference>
<dbReference type="EMBL" id="QMAU01000020">
    <property type="protein sequence ID" value="RXI57530.1"/>
    <property type="molecule type" value="Genomic_DNA"/>
</dbReference>
<gene>
    <name evidence="2" type="ORF">DP131_04380</name>
</gene>
<evidence type="ECO:0000313" key="3">
    <source>
        <dbReference type="Proteomes" id="UP000290273"/>
    </source>
</evidence>
<feature type="domain" description="Transposase IS200-like" evidence="1">
    <location>
        <begin position="9"/>
        <end position="123"/>
    </location>
</feature>
<dbReference type="SUPFAM" id="SSF48295">
    <property type="entry name" value="TrpR-like"/>
    <property type="match status" value="1"/>
</dbReference>
<comment type="caution">
    <text evidence="2">The sequence shown here is derived from an EMBL/GenBank/DDBJ whole genome shotgun (WGS) entry which is preliminary data.</text>
</comment>
<dbReference type="Pfam" id="PF01797">
    <property type="entry name" value="Y1_Tnp"/>
    <property type="match status" value="1"/>
</dbReference>
<dbReference type="RefSeq" id="WP_023437362.1">
    <property type="nucleotide sequence ID" value="NZ_JSWD01000020.1"/>
</dbReference>
<name>A0ABY0EUX1_CLOTA</name>
<dbReference type="SMART" id="SM01321">
    <property type="entry name" value="Y1_Tnp"/>
    <property type="match status" value="1"/>
</dbReference>
<accession>A0ABY0EUX1</accession>
<dbReference type="PANTHER" id="PTHR34322">
    <property type="entry name" value="TRANSPOSASE, Y1_TNP DOMAIN-CONTAINING"/>
    <property type="match status" value="1"/>
</dbReference>
<evidence type="ECO:0000259" key="1">
    <source>
        <dbReference type="SMART" id="SM01321"/>
    </source>
</evidence>
<dbReference type="InterPro" id="IPR010921">
    <property type="entry name" value="Trp_repressor/repl_initiator"/>
</dbReference>
<sequence length="330" mass="39119">MPRHTRIKLSNGVYHIIMRGSKESPLFRNNYDKLKFLKILQKYKNIYFFRVFSYCLMDTHIHLLIHSNNADISDFMKSINQSYAQYYNLKYDRIGPAFANRFKSYLAKSESHIILLSSYIHNNPKDIPKYKNSLDNYRFSSFGIYTGKLKDAFNLIDYSYILCHFNSDILLSKQQYANFVGNDIDLTDENINISKKYYITKNYINTNVNFPCYENNLNLLNFYKFINDENLLPRNICPNKIINFVCSMGNIDPTHLNIKYNRRVANLRCLCTLLIRSFSNFKIKEVGTLFNNFTPSSLSQQCNRGYELISQNKYFETIFYKFMVKYTNPT</sequence>
<dbReference type="Gene3D" id="1.10.1750.10">
    <property type="match status" value="1"/>
</dbReference>
<reference evidence="2 3" key="1">
    <citation type="submission" date="2018-06" db="EMBL/GenBank/DDBJ databases">
        <title>Genome conservation of Clostridium tetani.</title>
        <authorList>
            <person name="Bruggemann H."/>
            <person name="Popoff M.R."/>
        </authorList>
    </citation>
    <scope>NUCLEOTIDE SEQUENCE [LARGE SCALE GENOMIC DNA]</scope>
    <source>
        <strain evidence="2 3">63.05</strain>
    </source>
</reference>
<evidence type="ECO:0000313" key="2">
    <source>
        <dbReference type="EMBL" id="RXI57530.1"/>
    </source>
</evidence>
<dbReference type="SUPFAM" id="SSF143422">
    <property type="entry name" value="Transposase IS200-like"/>
    <property type="match status" value="1"/>
</dbReference>
<organism evidence="2 3">
    <name type="scientific">Clostridium tetani</name>
    <dbReference type="NCBI Taxonomy" id="1513"/>
    <lineage>
        <taxon>Bacteria</taxon>
        <taxon>Bacillati</taxon>
        <taxon>Bacillota</taxon>
        <taxon>Clostridia</taxon>
        <taxon>Eubacteriales</taxon>
        <taxon>Clostridiaceae</taxon>
        <taxon>Clostridium</taxon>
    </lineage>
</organism>
<dbReference type="Gene3D" id="3.30.70.1290">
    <property type="entry name" value="Transposase IS200-like"/>
    <property type="match status" value="1"/>
</dbReference>